<keyword evidence="13 14" id="KW-0998">Cell outer membrane</keyword>
<accession>A0A5P2FYP9</accession>
<dbReference type="PANTHER" id="PTHR32552">
    <property type="entry name" value="FERRICHROME IRON RECEPTOR-RELATED"/>
    <property type="match status" value="1"/>
</dbReference>
<dbReference type="Gene3D" id="2.40.170.20">
    <property type="entry name" value="TonB-dependent receptor, beta-barrel domain"/>
    <property type="match status" value="1"/>
</dbReference>
<reference evidence="19 20" key="1">
    <citation type="submission" date="2019-09" db="EMBL/GenBank/DDBJ databases">
        <title>Complete genome sequence of Arachidicoccus sp. B3-10 isolated from apple orchard soil.</title>
        <authorList>
            <person name="Kim H.S."/>
            <person name="Han K.-I."/>
            <person name="Suh M.K."/>
            <person name="Lee K.C."/>
            <person name="Eom M.K."/>
            <person name="Kim J.-S."/>
            <person name="Kang S.W."/>
            <person name="Sin Y."/>
            <person name="Lee J.-S."/>
        </authorList>
    </citation>
    <scope>NUCLEOTIDE SEQUENCE [LARGE SCALE GENOMIC DNA]</scope>
    <source>
        <strain evidence="19 20">B3-10</strain>
    </source>
</reference>
<dbReference type="PROSITE" id="PS52016">
    <property type="entry name" value="TONB_DEPENDENT_REC_3"/>
    <property type="match status" value="1"/>
</dbReference>
<dbReference type="SUPFAM" id="SSF49464">
    <property type="entry name" value="Carboxypeptidase regulatory domain-like"/>
    <property type="match status" value="1"/>
</dbReference>
<evidence type="ECO:0000256" key="15">
    <source>
        <dbReference type="RuleBase" id="RU003357"/>
    </source>
</evidence>
<keyword evidence="4 14" id="KW-1134">Transmembrane beta strand</keyword>
<dbReference type="GO" id="GO:0015891">
    <property type="term" value="P:siderophore transport"/>
    <property type="evidence" value="ECO:0007669"/>
    <property type="project" value="InterPro"/>
</dbReference>
<evidence type="ECO:0000256" key="3">
    <source>
        <dbReference type="ARBA" id="ARBA00022448"/>
    </source>
</evidence>
<dbReference type="KEGG" id="arac:E0W69_002120"/>
<comment type="subcellular location">
    <subcellularLocation>
        <location evidence="1 14">Cell outer membrane</location>
        <topology evidence="1 14">Multi-pass membrane protein</topology>
    </subcellularLocation>
</comment>
<dbReference type="PROSITE" id="PS01156">
    <property type="entry name" value="TONB_DEPENDENT_REC_2"/>
    <property type="match status" value="1"/>
</dbReference>
<dbReference type="PANTHER" id="PTHR32552:SF68">
    <property type="entry name" value="FERRICHROME OUTER MEMBRANE TRANSPORTER_PHAGE RECEPTOR"/>
    <property type="match status" value="1"/>
</dbReference>
<evidence type="ECO:0000256" key="2">
    <source>
        <dbReference type="ARBA" id="ARBA00009810"/>
    </source>
</evidence>
<evidence type="ECO:0000313" key="20">
    <source>
        <dbReference type="Proteomes" id="UP000292424"/>
    </source>
</evidence>
<evidence type="ECO:0000256" key="6">
    <source>
        <dbReference type="ARBA" id="ARBA00022692"/>
    </source>
</evidence>
<dbReference type="InterPro" id="IPR010105">
    <property type="entry name" value="TonB_sidphr_rcpt"/>
</dbReference>
<evidence type="ECO:0000256" key="7">
    <source>
        <dbReference type="ARBA" id="ARBA00022729"/>
    </source>
</evidence>
<proteinExistence type="inferred from homology"/>
<evidence type="ECO:0000256" key="16">
    <source>
        <dbReference type="SAM" id="SignalP"/>
    </source>
</evidence>
<dbReference type="GO" id="GO:0015344">
    <property type="term" value="F:siderophore uptake transmembrane transporter activity"/>
    <property type="evidence" value="ECO:0007669"/>
    <property type="project" value="TreeGrafter"/>
</dbReference>
<keyword evidence="12 19" id="KW-0675">Receptor</keyword>
<keyword evidence="6 14" id="KW-0812">Transmembrane</keyword>
<feature type="domain" description="TonB-dependent receptor plug" evidence="18">
    <location>
        <begin position="150"/>
        <end position="243"/>
    </location>
</feature>
<keyword evidence="8" id="KW-0408">Iron</keyword>
<feature type="chain" id="PRO_5024334551" evidence="16">
    <location>
        <begin position="33"/>
        <end position="783"/>
    </location>
</feature>
<dbReference type="CDD" id="cd01347">
    <property type="entry name" value="ligand_gated_channel"/>
    <property type="match status" value="1"/>
</dbReference>
<dbReference type="AlphaFoldDB" id="A0A5P2FYP9"/>
<evidence type="ECO:0000256" key="1">
    <source>
        <dbReference type="ARBA" id="ARBA00004571"/>
    </source>
</evidence>
<comment type="similarity">
    <text evidence="2 14 15">Belongs to the TonB-dependent receptor family.</text>
</comment>
<gene>
    <name evidence="19" type="ORF">E0W69_002120</name>
</gene>
<keyword evidence="10 15" id="KW-0798">TonB box</keyword>
<dbReference type="Pfam" id="PF07715">
    <property type="entry name" value="Plug"/>
    <property type="match status" value="1"/>
</dbReference>
<evidence type="ECO:0000256" key="8">
    <source>
        <dbReference type="ARBA" id="ARBA00023004"/>
    </source>
</evidence>
<evidence type="ECO:0000313" key="19">
    <source>
        <dbReference type="EMBL" id="QES87508.1"/>
    </source>
</evidence>
<dbReference type="OrthoDB" id="9775095at2"/>
<evidence type="ECO:0000256" key="9">
    <source>
        <dbReference type="ARBA" id="ARBA00023065"/>
    </source>
</evidence>
<evidence type="ECO:0000256" key="13">
    <source>
        <dbReference type="ARBA" id="ARBA00023237"/>
    </source>
</evidence>
<feature type="domain" description="TonB-dependent receptor-like beta-barrel" evidence="17">
    <location>
        <begin position="324"/>
        <end position="755"/>
    </location>
</feature>
<protein>
    <submittedName>
        <fullName evidence="19">TonB-dependent receptor</fullName>
    </submittedName>
</protein>
<dbReference type="Pfam" id="PF13715">
    <property type="entry name" value="CarbopepD_reg_2"/>
    <property type="match status" value="1"/>
</dbReference>
<dbReference type="SUPFAM" id="SSF56935">
    <property type="entry name" value="Porins"/>
    <property type="match status" value="1"/>
</dbReference>
<dbReference type="InterPro" id="IPR036942">
    <property type="entry name" value="Beta-barrel_TonB_sf"/>
</dbReference>
<keyword evidence="9" id="KW-0406">Ion transport</keyword>
<organism evidence="19 20">
    <name type="scientific">Rhizosphaericola mali</name>
    <dbReference type="NCBI Taxonomy" id="2545455"/>
    <lineage>
        <taxon>Bacteria</taxon>
        <taxon>Pseudomonadati</taxon>
        <taxon>Bacteroidota</taxon>
        <taxon>Chitinophagia</taxon>
        <taxon>Chitinophagales</taxon>
        <taxon>Chitinophagaceae</taxon>
        <taxon>Rhizosphaericola</taxon>
    </lineage>
</organism>
<evidence type="ECO:0000256" key="12">
    <source>
        <dbReference type="ARBA" id="ARBA00023170"/>
    </source>
</evidence>
<dbReference type="EMBL" id="CP044016">
    <property type="protein sequence ID" value="QES87508.1"/>
    <property type="molecule type" value="Genomic_DNA"/>
</dbReference>
<dbReference type="GO" id="GO:0009279">
    <property type="term" value="C:cell outer membrane"/>
    <property type="evidence" value="ECO:0007669"/>
    <property type="project" value="UniProtKB-SubCell"/>
</dbReference>
<evidence type="ECO:0000259" key="18">
    <source>
        <dbReference type="Pfam" id="PF07715"/>
    </source>
</evidence>
<keyword evidence="3 14" id="KW-0813">Transport</keyword>
<dbReference type="Proteomes" id="UP000292424">
    <property type="component" value="Chromosome"/>
</dbReference>
<dbReference type="Gene3D" id="2.170.130.10">
    <property type="entry name" value="TonB-dependent receptor, plug domain"/>
    <property type="match status" value="1"/>
</dbReference>
<evidence type="ECO:0000256" key="14">
    <source>
        <dbReference type="PROSITE-ProRule" id="PRU01360"/>
    </source>
</evidence>
<dbReference type="InterPro" id="IPR037066">
    <property type="entry name" value="Plug_dom_sf"/>
</dbReference>
<dbReference type="InterPro" id="IPR000531">
    <property type="entry name" value="Beta-barrel_TonB"/>
</dbReference>
<sequence>MKKKHFFARFIKCMGTVFTLLMVLQCTPKLQAQNVDNFGNISGLVVSSDGKSVSNIEIELSQNNKKIIADTTSKFVFRHIPYGNYKLTIKGLGIKSQSKTIELSAEQLDLTTIYLDETAAQLEDVIVYTQSHRNNKNTFDVARMPLSNLENSQVYNVVPKELLTEQIVTTQEGALQNVPGLANIATLGGGGGSMVGFLMRGFNNGSTILRDGISSGYVSLMDMSNVEKLEAIKGPSSTLFGGGIASSYGGVINMVTKQPFEYQKGEITYTTGSYNLSRTTVDFNTPLNQNKTALFRITGAYDNRYTFQQNVKQNTVAFSPNLRLKVNDRLTLDFNLNYYQTHRPILLMGLGNRLTINNVTELNLDPKMSYYNGDLRSNQQTVTAFAKADYKLSDKWTSHTIFSTANSNNNSPYIFLTFTAKDSLARRVYDVPVSTLNTQEFQQNFNGDFNIGKLRNRMLIGLDYFRTYAYSERGNIIMDTVYTQVLPTAVPILNGDKANAKAATTTYSTTQATNNIYSAYVSDVLNLTDNLLVMGSIRIDRYNSVGNYMQTAYSPKFGLVYEILPNHISLFGNYQNGFQNVSGTDSLGNSFKPQKANQLEGGAKFDLADHRFNATVSYYHINVKDIVRTPANSLYGVQDGNIRSQGVELDINANPIDGLFITAGYAYNDIKIVKATANQGKRPYGTPANVGNLWMSYKFKEGIFHNLGIGVGANGASKSFTNDANTITLNGYIVAAASLFYDTQSFRLSAKVDNLANKKYFMYNSYLTAQQPRTITASIAYKF</sequence>
<keyword evidence="11 14" id="KW-0472">Membrane</keyword>
<evidence type="ECO:0000256" key="5">
    <source>
        <dbReference type="ARBA" id="ARBA00022496"/>
    </source>
</evidence>
<dbReference type="InterPro" id="IPR012910">
    <property type="entry name" value="Plug_dom"/>
</dbReference>
<keyword evidence="5" id="KW-0410">Iron transport</keyword>
<dbReference type="InterPro" id="IPR039426">
    <property type="entry name" value="TonB-dep_rcpt-like"/>
</dbReference>
<dbReference type="Pfam" id="PF00593">
    <property type="entry name" value="TonB_dep_Rec_b-barrel"/>
    <property type="match status" value="1"/>
</dbReference>
<dbReference type="Gene3D" id="2.60.40.1120">
    <property type="entry name" value="Carboxypeptidase-like, regulatory domain"/>
    <property type="match status" value="1"/>
</dbReference>
<dbReference type="InterPro" id="IPR010917">
    <property type="entry name" value="TonB_rcpt_CS"/>
</dbReference>
<keyword evidence="20" id="KW-1185">Reference proteome</keyword>
<dbReference type="GO" id="GO:0038023">
    <property type="term" value="F:signaling receptor activity"/>
    <property type="evidence" value="ECO:0007669"/>
    <property type="project" value="InterPro"/>
</dbReference>
<dbReference type="NCBIfam" id="TIGR01783">
    <property type="entry name" value="TonB-siderophor"/>
    <property type="match status" value="1"/>
</dbReference>
<evidence type="ECO:0000256" key="10">
    <source>
        <dbReference type="ARBA" id="ARBA00023077"/>
    </source>
</evidence>
<name>A0A5P2FYP9_9BACT</name>
<dbReference type="InterPro" id="IPR008969">
    <property type="entry name" value="CarboxyPept-like_regulatory"/>
</dbReference>
<evidence type="ECO:0000256" key="11">
    <source>
        <dbReference type="ARBA" id="ARBA00023136"/>
    </source>
</evidence>
<feature type="signal peptide" evidence="16">
    <location>
        <begin position="1"/>
        <end position="32"/>
    </location>
</feature>
<evidence type="ECO:0000259" key="17">
    <source>
        <dbReference type="Pfam" id="PF00593"/>
    </source>
</evidence>
<keyword evidence="7 16" id="KW-0732">Signal</keyword>
<dbReference type="RefSeq" id="WP_131328385.1">
    <property type="nucleotide sequence ID" value="NZ_CP044016.1"/>
</dbReference>
<evidence type="ECO:0000256" key="4">
    <source>
        <dbReference type="ARBA" id="ARBA00022452"/>
    </source>
</evidence>